<dbReference type="Proteomes" id="UP000075881">
    <property type="component" value="Unassembled WGS sequence"/>
</dbReference>
<keyword evidence="3" id="KW-1185">Reference proteome</keyword>
<dbReference type="EnsemblMetazoa" id="ACHR006435-RA">
    <property type="protein sequence ID" value="ACHR006435-PA"/>
    <property type="gene ID" value="ACHR006435"/>
</dbReference>
<dbReference type="Gene3D" id="2.70.220.10">
    <property type="entry name" value="Ganglioside GM2 activator"/>
    <property type="match status" value="1"/>
</dbReference>
<evidence type="ECO:0000256" key="1">
    <source>
        <dbReference type="ARBA" id="ARBA00022729"/>
    </source>
</evidence>
<dbReference type="AlphaFoldDB" id="A0A182K6Q0"/>
<evidence type="ECO:0000313" key="2">
    <source>
        <dbReference type="EnsemblMetazoa" id="ACHR006435-PA"/>
    </source>
</evidence>
<dbReference type="InterPro" id="IPR010512">
    <property type="entry name" value="DUF1091"/>
</dbReference>
<dbReference type="PANTHER" id="PTHR20898">
    <property type="entry name" value="DAEDALUS ON 3-RELATED-RELATED"/>
    <property type="match status" value="1"/>
</dbReference>
<proteinExistence type="predicted"/>
<dbReference type="Pfam" id="PF06477">
    <property type="entry name" value="DUF1091"/>
    <property type="match status" value="1"/>
</dbReference>
<keyword evidence="1" id="KW-0732">Signal</keyword>
<reference evidence="2" key="2">
    <citation type="submission" date="2020-05" db="UniProtKB">
        <authorList>
            <consortium name="EnsemblMetazoa"/>
        </authorList>
    </citation>
    <scope>IDENTIFICATION</scope>
    <source>
        <strain evidence="2">ACHKN1017</strain>
    </source>
</reference>
<evidence type="ECO:0000313" key="3">
    <source>
        <dbReference type="Proteomes" id="UP000075881"/>
    </source>
</evidence>
<name>A0A182K6Q0_9DIPT</name>
<accession>A0A182K6Q0</accession>
<sequence>MSKYRAVMLVIDMKKRDLINNLQVVNATAILRRVGSGMRKSVVDFRAEVVETIAETMVRHVFFRCSVSMIYYVPNLAGNYEKAFYNRTINFCTYLRQPFTDRILKMIYDHLSQRGNLPKRCPIATGTYTFNTSLEGVHLPGFFPESRFRLDVNFQRTRPRNDLIFRSRWFGELRRDS</sequence>
<organism evidence="2 3">
    <name type="scientific">Anopheles christyi</name>
    <dbReference type="NCBI Taxonomy" id="43041"/>
    <lineage>
        <taxon>Eukaryota</taxon>
        <taxon>Metazoa</taxon>
        <taxon>Ecdysozoa</taxon>
        <taxon>Arthropoda</taxon>
        <taxon>Hexapoda</taxon>
        <taxon>Insecta</taxon>
        <taxon>Pterygota</taxon>
        <taxon>Neoptera</taxon>
        <taxon>Endopterygota</taxon>
        <taxon>Diptera</taxon>
        <taxon>Nematocera</taxon>
        <taxon>Culicoidea</taxon>
        <taxon>Culicidae</taxon>
        <taxon>Anophelinae</taxon>
        <taxon>Anopheles</taxon>
    </lineage>
</organism>
<reference evidence="3" key="1">
    <citation type="submission" date="2013-03" db="EMBL/GenBank/DDBJ databases">
        <title>The Genome Sequence of Anopheles christyi ACHKN1017.</title>
        <authorList>
            <consortium name="The Broad Institute Genomics Platform"/>
            <person name="Neafsey D.E."/>
            <person name="Besansky N."/>
            <person name="Walker B."/>
            <person name="Young S.K."/>
            <person name="Zeng Q."/>
            <person name="Gargeya S."/>
            <person name="Fitzgerald M."/>
            <person name="Haas B."/>
            <person name="Abouelleil A."/>
            <person name="Allen A.W."/>
            <person name="Alvarado L."/>
            <person name="Arachchi H.M."/>
            <person name="Berlin A.M."/>
            <person name="Chapman S.B."/>
            <person name="Gainer-Dewar J."/>
            <person name="Goldberg J."/>
            <person name="Griggs A."/>
            <person name="Gujja S."/>
            <person name="Hansen M."/>
            <person name="Howarth C."/>
            <person name="Imamovic A."/>
            <person name="Ireland A."/>
            <person name="Larimer J."/>
            <person name="McCowan C."/>
            <person name="Murphy C."/>
            <person name="Pearson M."/>
            <person name="Poon T.W."/>
            <person name="Priest M."/>
            <person name="Roberts A."/>
            <person name="Saif S."/>
            <person name="Shea T."/>
            <person name="Sisk P."/>
            <person name="Sykes S."/>
            <person name="Wortman J."/>
            <person name="Nusbaum C."/>
            <person name="Birren B."/>
        </authorList>
    </citation>
    <scope>NUCLEOTIDE SEQUENCE [LARGE SCALE GENOMIC DNA]</scope>
    <source>
        <strain evidence="3">ACHKN1017</strain>
    </source>
</reference>
<dbReference type="InterPro" id="IPR036846">
    <property type="entry name" value="GM2-AP_sf"/>
</dbReference>
<dbReference type="PANTHER" id="PTHR20898:SF1">
    <property type="entry name" value="MD-2-RELATED LIPID-RECOGNITION DOMAIN-CONTAINING PROTEIN"/>
    <property type="match status" value="1"/>
</dbReference>
<dbReference type="SMART" id="SM00697">
    <property type="entry name" value="DM8"/>
    <property type="match status" value="1"/>
</dbReference>
<dbReference type="VEuPathDB" id="VectorBase:ACHR006435"/>
<protein>
    <submittedName>
        <fullName evidence="2">Uncharacterized protein</fullName>
    </submittedName>
</protein>